<protein>
    <submittedName>
        <fullName evidence="1">Uncharacterized protein</fullName>
    </submittedName>
</protein>
<name>A0ABD2YES8_9GENT</name>
<dbReference type="PANTHER" id="PTHR36342:SF1">
    <property type="entry name" value="PTB DOMAIN ENGULFMENT ADAPTER"/>
    <property type="match status" value="1"/>
</dbReference>
<dbReference type="AlphaFoldDB" id="A0ABD2YES8"/>
<gene>
    <name evidence="1" type="ORF">ACH5RR_034531</name>
</gene>
<organism evidence="1 2">
    <name type="scientific">Cinchona calisaya</name>
    <dbReference type="NCBI Taxonomy" id="153742"/>
    <lineage>
        <taxon>Eukaryota</taxon>
        <taxon>Viridiplantae</taxon>
        <taxon>Streptophyta</taxon>
        <taxon>Embryophyta</taxon>
        <taxon>Tracheophyta</taxon>
        <taxon>Spermatophyta</taxon>
        <taxon>Magnoliopsida</taxon>
        <taxon>eudicotyledons</taxon>
        <taxon>Gunneridae</taxon>
        <taxon>Pentapetalae</taxon>
        <taxon>asterids</taxon>
        <taxon>lamiids</taxon>
        <taxon>Gentianales</taxon>
        <taxon>Rubiaceae</taxon>
        <taxon>Cinchonoideae</taxon>
        <taxon>Cinchoneae</taxon>
        <taxon>Cinchona</taxon>
    </lineage>
</organism>
<dbReference type="EMBL" id="JBJUIK010000014">
    <property type="protein sequence ID" value="KAL3504690.1"/>
    <property type="molecule type" value="Genomic_DNA"/>
</dbReference>
<comment type="caution">
    <text evidence="1">The sequence shown here is derived from an EMBL/GenBank/DDBJ whole genome shotgun (WGS) entry which is preliminary data.</text>
</comment>
<sequence length="184" mass="21057">MVGQLATQKQHKHTMASIWSRARNSSVTRITKKYEVYVAAVPLRAPKGPTQLLMSTIYSLNLFNLQHFMVIMNSSSIPEKSHDEANIMVCDFQPEDPEDIFTAVAALSGQKIRGIVLTRKLKKLPKRKCWLVGCSELDSLEGVYRFNENWETDLRIGFHDCRNYVNELVEFLTGEKLVLNNLKI</sequence>
<accession>A0ABD2YES8</accession>
<proteinExistence type="predicted"/>
<evidence type="ECO:0000313" key="1">
    <source>
        <dbReference type="EMBL" id="KAL3504690.1"/>
    </source>
</evidence>
<dbReference type="Proteomes" id="UP001630127">
    <property type="component" value="Unassembled WGS sequence"/>
</dbReference>
<dbReference type="PANTHER" id="PTHR36342">
    <property type="entry name" value="PTB DOMAIN ENGULFMENT ADAPTER"/>
    <property type="match status" value="1"/>
</dbReference>
<evidence type="ECO:0000313" key="2">
    <source>
        <dbReference type="Proteomes" id="UP001630127"/>
    </source>
</evidence>
<reference evidence="1 2" key="1">
    <citation type="submission" date="2024-11" db="EMBL/GenBank/DDBJ databases">
        <title>A near-complete genome assembly of Cinchona calisaya.</title>
        <authorList>
            <person name="Lian D.C."/>
            <person name="Zhao X.W."/>
            <person name="Wei L."/>
        </authorList>
    </citation>
    <scope>NUCLEOTIDE SEQUENCE [LARGE SCALE GENOMIC DNA]</scope>
    <source>
        <tissue evidence="1">Nenye</tissue>
    </source>
</reference>
<keyword evidence="2" id="KW-1185">Reference proteome</keyword>